<dbReference type="PANTHER" id="PTHR34824:SF1">
    <property type="entry name" value="HEAT-INDUCIBLE TRANSCRIPTION REPRESSOR HRCA"/>
    <property type="match status" value="1"/>
</dbReference>
<keyword evidence="1 5" id="KW-0678">Repressor</keyword>
<keyword evidence="2 5" id="KW-0805">Transcription regulation</keyword>
<dbReference type="Pfam" id="PF01628">
    <property type="entry name" value="HrcA"/>
    <property type="match status" value="1"/>
</dbReference>
<dbReference type="HAMAP" id="MF_00081">
    <property type="entry name" value="HrcA"/>
    <property type="match status" value="1"/>
</dbReference>
<reference evidence="8 9" key="1">
    <citation type="journal article" date="2015" name="Genome Announc.">
        <title>Expanding the biotechnology potential of lactobacilli through comparative genomics of 213 strains and associated genera.</title>
        <authorList>
            <person name="Sun Z."/>
            <person name="Harris H.M."/>
            <person name="McCann A."/>
            <person name="Guo C."/>
            <person name="Argimon S."/>
            <person name="Zhang W."/>
            <person name="Yang X."/>
            <person name="Jeffery I.B."/>
            <person name="Cooney J.C."/>
            <person name="Kagawa T.F."/>
            <person name="Liu W."/>
            <person name="Song Y."/>
            <person name="Salvetti E."/>
            <person name="Wrobel A."/>
            <person name="Rasinkangas P."/>
            <person name="Parkhill J."/>
            <person name="Rea M.C."/>
            <person name="O'Sullivan O."/>
            <person name="Ritari J."/>
            <person name="Douillard F.P."/>
            <person name="Paul Ross R."/>
            <person name="Yang R."/>
            <person name="Briner A.E."/>
            <person name="Felis G.E."/>
            <person name="de Vos W.M."/>
            <person name="Barrangou R."/>
            <person name="Klaenhammer T.R."/>
            <person name="Caufield P.W."/>
            <person name="Cui Y."/>
            <person name="Zhang H."/>
            <person name="O'Toole P.W."/>
        </authorList>
    </citation>
    <scope>NUCLEOTIDE SEQUENCE [LARGE SCALE GENOMIC DNA]</scope>
    <source>
        <strain evidence="8 9">DSM 19906</strain>
    </source>
</reference>
<evidence type="ECO:0000259" key="7">
    <source>
        <dbReference type="Pfam" id="PF01726"/>
    </source>
</evidence>
<dbReference type="InterPro" id="IPR036390">
    <property type="entry name" value="WH_DNA-bd_sf"/>
</dbReference>
<dbReference type="GO" id="GO:0003677">
    <property type="term" value="F:DNA binding"/>
    <property type="evidence" value="ECO:0007669"/>
    <property type="project" value="InterPro"/>
</dbReference>
<dbReference type="GO" id="GO:0006508">
    <property type="term" value="P:proteolysis"/>
    <property type="evidence" value="ECO:0007669"/>
    <property type="project" value="InterPro"/>
</dbReference>
<accession>A0A0R1P4B1</accession>
<feature type="domain" description="Heat-inducible transcription repressor HrcA C-terminal" evidence="6">
    <location>
        <begin position="107"/>
        <end position="325"/>
    </location>
</feature>
<dbReference type="InterPro" id="IPR021153">
    <property type="entry name" value="HrcA_C"/>
</dbReference>
<sequence length="349" mass="39139">MILVLTDRQKSILQIIIRDYTRTGMPVGSKALASEFPTHVSSATVRNDMAALESKGLITKTHFSSGRVPSIEGYRYYVDNLVEPDPLDDSAEDLIKSSFNSEFNRIDEIIQESAKVLSDLTSYMALTFNPESGDNVTLGGFRLVKLDDRQVMAIIVTNTGHVVNKIFRLANVSSEQLETIVNIINTELVGKPLKQVLDKLKFDIPMLMTKYIQTPEGFLKIFGEMLNEAGRDKVHVDGELNLLRFVERQDVDRLKPLYNLLGTEDTVQKIINTKSNDVQVRIGGELRNDLLKDYSIITGTYDLNEYGHGVIAVIGPTRMPYSKVIGIVGALREELTKKLLGYYDDDQDS</sequence>
<evidence type="ECO:0000313" key="8">
    <source>
        <dbReference type="EMBL" id="KRL23320.1"/>
    </source>
</evidence>
<comment type="caution">
    <text evidence="8">The sequence shown here is derived from an EMBL/GenBank/DDBJ whole genome shotgun (WGS) entry which is preliminary data.</text>
</comment>
<evidence type="ECO:0000256" key="3">
    <source>
        <dbReference type="ARBA" id="ARBA00023016"/>
    </source>
</evidence>
<evidence type="ECO:0000259" key="6">
    <source>
        <dbReference type="Pfam" id="PF01628"/>
    </source>
</evidence>
<dbReference type="GO" id="GO:0045892">
    <property type="term" value="P:negative regulation of DNA-templated transcription"/>
    <property type="evidence" value="ECO:0007669"/>
    <property type="project" value="UniProtKB-UniRule"/>
</dbReference>
<protein>
    <recommendedName>
        <fullName evidence="5">Heat-inducible transcription repressor HrcA</fullName>
    </recommendedName>
</protein>
<dbReference type="Gene3D" id="3.30.450.40">
    <property type="match status" value="1"/>
</dbReference>
<dbReference type="InterPro" id="IPR029016">
    <property type="entry name" value="GAF-like_dom_sf"/>
</dbReference>
<proteinExistence type="inferred from homology"/>
<name>A0A0R1P4B1_9LACO</name>
<dbReference type="Pfam" id="PF01726">
    <property type="entry name" value="LexA_DNA_bind"/>
    <property type="match status" value="1"/>
</dbReference>
<dbReference type="SUPFAM" id="SSF55781">
    <property type="entry name" value="GAF domain-like"/>
    <property type="match status" value="1"/>
</dbReference>
<dbReference type="AlphaFoldDB" id="A0A0R1P4B1"/>
<organism evidence="8 9">
    <name type="scientific">Lentilactobacillus kisonensis DSM 19906 = JCM 15041</name>
    <dbReference type="NCBI Taxonomy" id="1423766"/>
    <lineage>
        <taxon>Bacteria</taxon>
        <taxon>Bacillati</taxon>
        <taxon>Bacillota</taxon>
        <taxon>Bacilli</taxon>
        <taxon>Lactobacillales</taxon>
        <taxon>Lactobacillaceae</taxon>
        <taxon>Lentilactobacillus</taxon>
    </lineage>
</organism>
<dbReference type="NCBIfam" id="TIGR00331">
    <property type="entry name" value="hrcA"/>
    <property type="match status" value="1"/>
</dbReference>
<dbReference type="Gene3D" id="1.10.10.10">
    <property type="entry name" value="Winged helix-like DNA-binding domain superfamily/Winged helix DNA-binding domain"/>
    <property type="match status" value="1"/>
</dbReference>
<comment type="function">
    <text evidence="5">Negative regulator of class I heat shock genes (grpE-dnaK-dnaJ and groELS operons). Prevents heat-shock induction of these operons.</text>
</comment>
<dbReference type="InterPro" id="IPR002571">
    <property type="entry name" value="HrcA"/>
</dbReference>
<dbReference type="Gene3D" id="3.30.390.60">
    <property type="entry name" value="Heat-inducible transcription repressor hrca homolog, domain 3"/>
    <property type="match status" value="1"/>
</dbReference>
<keyword evidence="4 5" id="KW-0804">Transcription</keyword>
<keyword evidence="3 5" id="KW-0346">Stress response</keyword>
<dbReference type="InterPro" id="IPR023120">
    <property type="entry name" value="WHTH_transcript_rep_HrcA_IDD"/>
</dbReference>
<dbReference type="SUPFAM" id="SSF46785">
    <property type="entry name" value="Winged helix' DNA-binding domain"/>
    <property type="match status" value="1"/>
</dbReference>
<gene>
    <name evidence="5" type="primary">hrcA</name>
    <name evidence="8" type="ORF">FC98_GL000044</name>
</gene>
<dbReference type="InterPro" id="IPR036388">
    <property type="entry name" value="WH-like_DNA-bd_sf"/>
</dbReference>
<comment type="similarity">
    <text evidence="5">Belongs to the HrcA family.</text>
</comment>
<dbReference type="Proteomes" id="UP000051439">
    <property type="component" value="Unassembled WGS sequence"/>
</dbReference>
<keyword evidence="9" id="KW-1185">Reference proteome</keyword>
<evidence type="ECO:0000313" key="9">
    <source>
        <dbReference type="Proteomes" id="UP000051439"/>
    </source>
</evidence>
<dbReference type="GO" id="GO:0004252">
    <property type="term" value="F:serine-type endopeptidase activity"/>
    <property type="evidence" value="ECO:0007669"/>
    <property type="project" value="InterPro"/>
</dbReference>
<dbReference type="PIRSF" id="PIRSF005485">
    <property type="entry name" value="HrcA"/>
    <property type="match status" value="1"/>
</dbReference>
<dbReference type="PATRIC" id="fig|1423766.4.peg.41"/>
<evidence type="ECO:0000256" key="4">
    <source>
        <dbReference type="ARBA" id="ARBA00023163"/>
    </source>
</evidence>
<evidence type="ECO:0000256" key="5">
    <source>
        <dbReference type="HAMAP-Rule" id="MF_00081"/>
    </source>
</evidence>
<dbReference type="EMBL" id="AZEB01000001">
    <property type="protein sequence ID" value="KRL23320.1"/>
    <property type="molecule type" value="Genomic_DNA"/>
</dbReference>
<dbReference type="PANTHER" id="PTHR34824">
    <property type="entry name" value="HEAT-INDUCIBLE TRANSCRIPTION REPRESSOR HRCA"/>
    <property type="match status" value="1"/>
</dbReference>
<dbReference type="InterPro" id="IPR006199">
    <property type="entry name" value="LexA_DNA-bd_dom"/>
</dbReference>
<evidence type="ECO:0000256" key="1">
    <source>
        <dbReference type="ARBA" id="ARBA00022491"/>
    </source>
</evidence>
<feature type="domain" description="LexA repressor DNA-binding" evidence="7">
    <location>
        <begin position="5"/>
        <end position="61"/>
    </location>
</feature>
<evidence type="ECO:0000256" key="2">
    <source>
        <dbReference type="ARBA" id="ARBA00023015"/>
    </source>
</evidence>